<accession>D5E6M7</accession>
<dbReference type="EMBL" id="CP001994">
    <property type="protein sequence ID" value="ADE36815.1"/>
    <property type="molecule type" value="Genomic_DNA"/>
</dbReference>
<dbReference type="AlphaFoldDB" id="D5E6M7"/>
<protein>
    <submittedName>
        <fullName evidence="1">Uncharacterized protein</fullName>
    </submittedName>
</protein>
<dbReference type="HOGENOM" id="CLU_1297504_0_0_2"/>
<proteinExistence type="predicted"/>
<evidence type="ECO:0000313" key="2">
    <source>
        <dbReference type="Proteomes" id="UP000001059"/>
    </source>
</evidence>
<reference evidence="1 2" key="1">
    <citation type="submission" date="2010-03" db="EMBL/GenBank/DDBJ databases">
        <title>The complete genome of Methanohalophilus mahii DSM 5219.</title>
        <authorList>
            <consortium name="US DOE Joint Genome Institute (JGI-PGF)"/>
            <person name="Lucas S."/>
            <person name="Copeland A."/>
            <person name="Lapidus A."/>
            <person name="Glavina del Rio T."/>
            <person name="Dalin E."/>
            <person name="Tice H."/>
            <person name="Bruce D."/>
            <person name="Goodwin L."/>
            <person name="Pitluck S."/>
            <person name="Kyrpides N."/>
            <person name="Mavromatis K."/>
            <person name="Ivanova N."/>
            <person name="Lykidis A."/>
            <person name="Saunders E."/>
            <person name="Brettin T."/>
            <person name="Detter J.C."/>
            <person name="Han C."/>
            <person name="Land M."/>
            <person name="Hauser L."/>
            <person name="Markowitz V."/>
            <person name="Cheng J.-F."/>
            <person name="Hugenholtz P."/>
            <person name="Woyke T."/>
            <person name="Wu D."/>
            <person name="Spring S."/>
            <person name="Schneider S."/>
            <person name="Schroeder M."/>
            <person name="Klenk H.-P."/>
            <person name="Eisen J.A."/>
        </authorList>
    </citation>
    <scope>NUCLEOTIDE SEQUENCE [LARGE SCALE GENOMIC DNA]</scope>
    <source>
        <strain evidence="2">ATCC 35705 / DSM 5219 / SLP</strain>
    </source>
</reference>
<gene>
    <name evidence="1" type="ordered locus">Mmah_1315</name>
</gene>
<dbReference type="STRING" id="547558.Mmah_1315"/>
<evidence type="ECO:0000313" key="1">
    <source>
        <dbReference type="EMBL" id="ADE36815.1"/>
    </source>
</evidence>
<dbReference type="Proteomes" id="UP000001059">
    <property type="component" value="Chromosome"/>
</dbReference>
<organism evidence="1 2">
    <name type="scientific">Methanohalophilus mahii (strain ATCC 35705 / DSM 5219 / SLP)</name>
    <dbReference type="NCBI Taxonomy" id="547558"/>
    <lineage>
        <taxon>Archaea</taxon>
        <taxon>Methanobacteriati</taxon>
        <taxon>Methanobacteriota</taxon>
        <taxon>Stenosarchaea group</taxon>
        <taxon>Methanomicrobia</taxon>
        <taxon>Methanosarcinales</taxon>
        <taxon>Methanosarcinaceae</taxon>
        <taxon>Methanohalophilus</taxon>
    </lineage>
</organism>
<dbReference type="OrthoDB" id="142291at2157"/>
<dbReference type="KEGG" id="mmh:Mmah_1315"/>
<dbReference type="GeneID" id="8983485"/>
<name>D5E6M7_METMS</name>
<keyword evidence="2" id="KW-1185">Reference proteome</keyword>
<sequence>MWLHEKFPELTLKELRELNVQDYSVAETPWNDLESQDKRDRILAFQVLRAMRQGESLTSTAKELGISKQLPEMHLGEALFKENKRWRVAPTDSIEAKMTVYEKDRGIATIVTASSEDRSMIGKYFAAVQKALKSGDPSGLAPFEDFTIIDASGNSHRLETDLETLYELEFSIEEPEFFEIYAK</sequence>
<dbReference type="RefSeq" id="WP_013037757.1">
    <property type="nucleotide sequence ID" value="NC_014002.1"/>
</dbReference>